<keyword evidence="2" id="KW-1185">Reference proteome</keyword>
<sequence>MHNKCKYTNLNRTLSNFPDEKFFHIKRDSTNTIKHSLQWTATVDSTQGYRNMATPMKNSKRFNTFKDENKKETVNENTRAINVRDLKDSRQNTIAMPNKITKVTVTQQRATLKQSSIANDSNVISRNKRSTLFKQSNNNIGFPFLKRQPTQSTTREISTSIKAGNREFLNVFRENSNYFGSDVQPRRFNLEIGGNLRKLLGWNGDRFTETSEQCKWCGG</sequence>
<gene>
    <name evidence="1" type="ORF">LNINA_LOCUS14729</name>
</gene>
<comment type="caution">
    <text evidence="1">The sequence shown here is derived from an EMBL/GenBank/DDBJ whole genome shotgun (WGS) entry which is preliminary data.</text>
</comment>
<evidence type="ECO:0000313" key="2">
    <source>
        <dbReference type="Proteomes" id="UP001497472"/>
    </source>
</evidence>
<dbReference type="Proteomes" id="UP001497472">
    <property type="component" value="Unassembled WGS sequence"/>
</dbReference>
<proteinExistence type="predicted"/>
<dbReference type="EMBL" id="CAVLEF010000281">
    <property type="protein sequence ID" value="CAK1555947.1"/>
    <property type="molecule type" value="Genomic_DNA"/>
</dbReference>
<organism evidence="1 2">
    <name type="scientific">Leptosia nina</name>
    <dbReference type="NCBI Taxonomy" id="320188"/>
    <lineage>
        <taxon>Eukaryota</taxon>
        <taxon>Metazoa</taxon>
        <taxon>Ecdysozoa</taxon>
        <taxon>Arthropoda</taxon>
        <taxon>Hexapoda</taxon>
        <taxon>Insecta</taxon>
        <taxon>Pterygota</taxon>
        <taxon>Neoptera</taxon>
        <taxon>Endopterygota</taxon>
        <taxon>Lepidoptera</taxon>
        <taxon>Glossata</taxon>
        <taxon>Ditrysia</taxon>
        <taxon>Papilionoidea</taxon>
        <taxon>Pieridae</taxon>
        <taxon>Pierinae</taxon>
        <taxon>Leptosia</taxon>
    </lineage>
</organism>
<protein>
    <submittedName>
        <fullName evidence="1">Uncharacterized protein</fullName>
    </submittedName>
</protein>
<accession>A0AAV1K483</accession>
<reference evidence="1 2" key="1">
    <citation type="submission" date="2023-11" db="EMBL/GenBank/DDBJ databases">
        <authorList>
            <person name="Okamura Y."/>
        </authorList>
    </citation>
    <scope>NUCLEOTIDE SEQUENCE [LARGE SCALE GENOMIC DNA]</scope>
</reference>
<dbReference type="AlphaFoldDB" id="A0AAV1K483"/>
<evidence type="ECO:0000313" key="1">
    <source>
        <dbReference type="EMBL" id="CAK1555947.1"/>
    </source>
</evidence>
<name>A0AAV1K483_9NEOP</name>